<evidence type="ECO:0000256" key="5">
    <source>
        <dbReference type="ARBA" id="ARBA00012458"/>
    </source>
</evidence>
<evidence type="ECO:0000256" key="6">
    <source>
        <dbReference type="ARBA" id="ARBA00016919"/>
    </source>
</evidence>
<evidence type="ECO:0000259" key="14">
    <source>
        <dbReference type="PROSITE" id="PS50972"/>
    </source>
</evidence>
<dbReference type="GO" id="GO:0046872">
    <property type="term" value="F:metal ion binding"/>
    <property type="evidence" value="ECO:0007669"/>
    <property type="project" value="UniProtKB-KW"/>
</dbReference>
<dbReference type="GO" id="GO:0004156">
    <property type="term" value="F:dihydropteroate synthase activity"/>
    <property type="evidence" value="ECO:0007669"/>
    <property type="project" value="UniProtKB-EC"/>
</dbReference>
<evidence type="ECO:0000256" key="9">
    <source>
        <dbReference type="ARBA" id="ARBA00022842"/>
    </source>
</evidence>
<dbReference type="CDD" id="cd00739">
    <property type="entry name" value="DHPS"/>
    <property type="match status" value="1"/>
</dbReference>
<accession>A0A3S0I6M3</accession>
<protein>
    <recommendedName>
        <fullName evidence="6 13">Dihydropteroate synthase</fullName>
        <shortName evidence="13">DHPS</shortName>
        <ecNumber evidence="5 13">2.5.1.15</ecNumber>
    </recommendedName>
    <alternativeName>
        <fullName evidence="11 13">Dihydropteroate pyrophosphorylase</fullName>
    </alternativeName>
</protein>
<evidence type="ECO:0000313" key="16">
    <source>
        <dbReference type="Proteomes" id="UP000271374"/>
    </source>
</evidence>
<evidence type="ECO:0000256" key="3">
    <source>
        <dbReference type="ARBA" id="ARBA00004763"/>
    </source>
</evidence>
<evidence type="ECO:0000256" key="10">
    <source>
        <dbReference type="ARBA" id="ARBA00022909"/>
    </source>
</evidence>
<dbReference type="EC" id="2.5.1.15" evidence="5 13"/>
<dbReference type="PROSITE" id="PS00792">
    <property type="entry name" value="DHPS_1"/>
    <property type="match status" value="1"/>
</dbReference>
<dbReference type="EMBL" id="RXNT01000024">
    <property type="protein sequence ID" value="RTR26428.1"/>
    <property type="molecule type" value="Genomic_DNA"/>
</dbReference>
<dbReference type="OrthoDB" id="9811744at2"/>
<dbReference type="PANTHER" id="PTHR20941">
    <property type="entry name" value="FOLATE SYNTHESIS PROTEINS"/>
    <property type="match status" value="1"/>
</dbReference>
<evidence type="ECO:0000256" key="11">
    <source>
        <dbReference type="ARBA" id="ARBA00030193"/>
    </source>
</evidence>
<dbReference type="AlphaFoldDB" id="A0A3S0I6M3"/>
<dbReference type="InterPro" id="IPR000489">
    <property type="entry name" value="Pterin-binding_dom"/>
</dbReference>
<dbReference type="InterPro" id="IPR011005">
    <property type="entry name" value="Dihydropteroate_synth-like_sf"/>
</dbReference>
<sequence>MSELQNQRIECGPYTLDYRNKTLIMGILNITPDSFSDGGKYNQIEQAVIRAKQMVEAGADIIDIGGESTRPGYERVSDEEEIARVAPVIEAISKEIQAPISIDTYKSAVAEAALQAGAHILNDIWGAKADPRMATLAANFNVPIILMHNRDNRDYSHFYRDVVNDLFESIQIVKNAGVKDDKIILDPGIGFAKDLSENIEMMRHLDKLVDIGYPVLLGTSKKSLIGQALNLPVDERAEGTAATICYGIQKGCQIVRVHDVKEVSRMAKMMDILIGKGQIHG</sequence>
<keyword evidence="16" id="KW-1185">Reference proteome</keyword>
<dbReference type="PROSITE" id="PS00793">
    <property type="entry name" value="DHPS_2"/>
    <property type="match status" value="1"/>
</dbReference>
<keyword evidence="9 13" id="KW-0460">Magnesium</keyword>
<dbReference type="UniPathway" id="UPA00077">
    <property type="reaction ID" value="UER00156"/>
</dbReference>
<dbReference type="InterPro" id="IPR006390">
    <property type="entry name" value="DHP_synth_dom"/>
</dbReference>
<name>A0A3S0I6M3_9BACI</name>
<dbReference type="PANTHER" id="PTHR20941:SF1">
    <property type="entry name" value="FOLIC ACID SYNTHESIS PROTEIN FOL1"/>
    <property type="match status" value="1"/>
</dbReference>
<evidence type="ECO:0000256" key="13">
    <source>
        <dbReference type="RuleBase" id="RU361205"/>
    </source>
</evidence>
<comment type="function">
    <text evidence="12 13">Catalyzes the condensation of para-aminobenzoate (pABA) with 6-hydroxymethyl-7,8-dihydropterin diphosphate (DHPt-PP) to form 7,8-dihydropteroate (H2Pte), the immediate precursor of folate derivatives.</text>
</comment>
<evidence type="ECO:0000256" key="2">
    <source>
        <dbReference type="ARBA" id="ARBA00001946"/>
    </source>
</evidence>
<dbReference type="Pfam" id="PF00809">
    <property type="entry name" value="Pterin_bind"/>
    <property type="match status" value="1"/>
</dbReference>
<organism evidence="15 16">
    <name type="scientific">Bacillus yapensis</name>
    <dbReference type="NCBI Taxonomy" id="2492960"/>
    <lineage>
        <taxon>Bacteria</taxon>
        <taxon>Bacillati</taxon>
        <taxon>Bacillota</taxon>
        <taxon>Bacilli</taxon>
        <taxon>Bacillales</taxon>
        <taxon>Bacillaceae</taxon>
        <taxon>Bacillus</taxon>
    </lineage>
</organism>
<dbReference type="GO" id="GO:0046656">
    <property type="term" value="P:folic acid biosynthetic process"/>
    <property type="evidence" value="ECO:0007669"/>
    <property type="project" value="UniProtKB-KW"/>
</dbReference>
<feature type="domain" description="Pterin-binding" evidence="14">
    <location>
        <begin position="22"/>
        <end position="268"/>
    </location>
</feature>
<comment type="similarity">
    <text evidence="4 13">Belongs to the DHPS family.</text>
</comment>
<dbReference type="SUPFAM" id="SSF51717">
    <property type="entry name" value="Dihydropteroate synthetase-like"/>
    <property type="match status" value="1"/>
</dbReference>
<comment type="pathway">
    <text evidence="3 13">Cofactor biosynthesis; tetrahydrofolate biosynthesis; 7,8-dihydrofolate from 2-amino-4-hydroxy-6-hydroxymethyl-7,8-dihydropteridine diphosphate and 4-aminobenzoate: step 1/2.</text>
</comment>
<dbReference type="PROSITE" id="PS50972">
    <property type="entry name" value="PTERIN_BINDING"/>
    <property type="match status" value="1"/>
</dbReference>
<comment type="catalytic activity">
    <reaction evidence="1">
        <text>(7,8-dihydropterin-6-yl)methyl diphosphate + 4-aminobenzoate = 7,8-dihydropteroate + diphosphate</text>
        <dbReference type="Rhea" id="RHEA:19949"/>
        <dbReference type="ChEBI" id="CHEBI:17836"/>
        <dbReference type="ChEBI" id="CHEBI:17839"/>
        <dbReference type="ChEBI" id="CHEBI:33019"/>
        <dbReference type="ChEBI" id="CHEBI:72950"/>
        <dbReference type="EC" id="2.5.1.15"/>
    </reaction>
</comment>
<dbReference type="GO" id="GO:0005829">
    <property type="term" value="C:cytosol"/>
    <property type="evidence" value="ECO:0007669"/>
    <property type="project" value="TreeGrafter"/>
</dbReference>
<keyword evidence="10 13" id="KW-0289">Folate biosynthesis</keyword>
<evidence type="ECO:0000256" key="1">
    <source>
        <dbReference type="ARBA" id="ARBA00000012"/>
    </source>
</evidence>
<gene>
    <name evidence="15" type="primary">folP</name>
    <name evidence="15" type="ORF">EKG37_21545</name>
</gene>
<keyword evidence="7 13" id="KW-0808">Transferase</keyword>
<evidence type="ECO:0000313" key="15">
    <source>
        <dbReference type="EMBL" id="RTR26428.1"/>
    </source>
</evidence>
<reference evidence="15 16" key="1">
    <citation type="submission" date="2018-12" db="EMBL/GenBank/DDBJ databases">
        <title>Bacillus yapensis draft genome sequence.</title>
        <authorList>
            <person name="Yu L."/>
            <person name="Xu X."/>
            <person name="Tang X."/>
        </authorList>
    </citation>
    <scope>NUCLEOTIDE SEQUENCE [LARGE SCALE GENOMIC DNA]</scope>
    <source>
        <strain evidence="15 16">XXST-01</strain>
    </source>
</reference>
<dbReference type="GO" id="GO:0046654">
    <property type="term" value="P:tetrahydrofolate biosynthetic process"/>
    <property type="evidence" value="ECO:0007669"/>
    <property type="project" value="UniProtKB-UniPathway"/>
</dbReference>
<evidence type="ECO:0000256" key="8">
    <source>
        <dbReference type="ARBA" id="ARBA00022723"/>
    </source>
</evidence>
<dbReference type="Proteomes" id="UP000271374">
    <property type="component" value="Unassembled WGS sequence"/>
</dbReference>
<dbReference type="InterPro" id="IPR045031">
    <property type="entry name" value="DHP_synth-like"/>
</dbReference>
<dbReference type="FunFam" id="3.20.20.20:FF:000006">
    <property type="entry name" value="Dihydropteroate synthase"/>
    <property type="match status" value="1"/>
</dbReference>
<dbReference type="Gene3D" id="3.20.20.20">
    <property type="entry name" value="Dihydropteroate synthase-like"/>
    <property type="match status" value="1"/>
</dbReference>
<evidence type="ECO:0000256" key="4">
    <source>
        <dbReference type="ARBA" id="ARBA00009503"/>
    </source>
</evidence>
<proteinExistence type="inferred from homology"/>
<dbReference type="RefSeq" id="WP_126410821.1">
    <property type="nucleotide sequence ID" value="NZ_RXNT01000024.1"/>
</dbReference>
<evidence type="ECO:0000256" key="7">
    <source>
        <dbReference type="ARBA" id="ARBA00022679"/>
    </source>
</evidence>
<evidence type="ECO:0000256" key="12">
    <source>
        <dbReference type="ARBA" id="ARBA00053449"/>
    </source>
</evidence>
<keyword evidence="8 13" id="KW-0479">Metal-binding</keyword>
<comment type="caution">
    <text evidence="15">The sequence shown here is derived from an EMBL/GenBank/DDBJ whole genome shotgun (WGS) entry which is preliminary data.</text>
</comment>
<comment type="cofactor">
    <cofactor evidence="2 13">
        <name>Mg(2+)</name>
        <dbReference type="ChEBI" id="CHEBI:18420"/>
    </cofactor>
</comment>
<dbReference type="NCBIfam" id="TIGR01496">
    <property type="entry name" value="DHPS"/>
    <property type="match status" value="1"/>
</dbReference>